<dbReference type="Proteomes" id="UP000749471">
    <property type="component" value="Unassembled WGS sequence"/>
</dbReference>
<gene>
    <name evidence="1" type="ORF">KQI42_03430</name>
</gene>
<name>A0ABS6E388_9FIRM</name>
<organism evidence="1 2">
    <name type="scientific">Tissierella simiarum</name>
    <dbReference type="NCBI Taxonomy" id="2841534"/>
    <lineage>
        <taxon>Bacteria</taxon>
        <taxon>Bacillati</taxon>
        <taxon>Bacillota</taxon>
        <taxon>Tissierellia</taxon>
        <taxon>Tissierellales</taxon>
        <taxon>Tissierellaceae</taxon>
        <taxon>Tissierella</taxon>
    </lineage>
</organism>
<dbReference type="EMBL" id="JAHLPM010000002">
    <property type="protein sequence ID" value="MBU5437046.1"/>
    <property type="molecule type" value="Genomic_DNA"/>
</dbReference>
<keyword evidence="2" id="KW-1185">Reference proteome</keyword>
<comment type="caution">
    <text evidence="1">The sequence shown here is derived from an EMBL/GenBank/DDBJ whole genome shotgun (WGS) entry which is preliminary data.</text>
</comment>
<evidence type="ECO:0000313" key="1">
    <source>
        <dbReference type="EMBL" id="MBU5437046.1"/>
    </source>
</evidence>
<evidence type="ECO:0000313" key="2">
    <source>
        <dbReference type="Proteomes" id="UP000749471"/>
    </source>
</evidence>
<dbReference type="RefSeq" id="WP_216516760.1">
    <property type="nucleotide sequence ID" value="NZ_JAHLPM010000002.1"/>
</dbReference>
<proteinExistence type="predicted"/>
<reference evidence="1 2" key="1">
    <citation type="submission" date="2021-06" db="EMBL/GenBank/DDBJ databases">
        <authorList>
            <person name="Sun Q."/>
            <person name="Li D."/>
        </authorList>
    </citation>
    <scope>NUCLEOTIDE SEQUENCE [LARGE SCALE GENOMIC DNA]</scope>
    <source>
        <strain evidence="1 2">MSJ-40</strain>
    </source>
</reference>
<sequence>MYETNDCYNRPAVPPLYPMELNCPNRPHPVRPIMPPGMEPIHYDHPMHMCPMMNPMIRKCVEMCMLQCGRHMNPIPMSEVDYESIYSVDINELNPHIPAE</sequence>
<accession>A0ABS6E388</accession>
<protein>
    <submittedName>
        <fullName evidence="1">Uncharacterized protein</fullName>
    </submittedName>
</protein>